<gene>
    <name evidence="8" type="primary">rpsF</name>
    <name evidence="9" type="ORF">DXX99_00610</name>
</gene>
<evidence type="ECO:0000256" key="1">
    <source>
        <dbReference type="ARBA" id="ARBA00009512"/>
    </source>
</evidence>
<organism evidence="9 10">
    <name type="scientific">Ammonifex thiophilus</name>
    <dbReference type="NCBI Taxonomy" id="444093"/>
    <lineage>
        <taxon>Bacteria</taxon>
        <taxon>Bacillati</taxon>
        <taxon>Bacillota</taxon>
        <taxon>Clostridia</taxon>
        <taxon>Thermoanaerobacterales</taxon>
        <taxon>Thermoanaerobacteraceae</taxon>
        <taxon>Ammonifex</taxon>
    </lineage>
</organism>
<dbReference type="GO" id="GO:0005737">
    <property type="term" value="C:cytoplasm"/>
    <property type="evidence" value="ECO:0007669"/>
    <property type="project" value="UniProtKB-ARBA"/>
</dbReference>
<dbReference type="OrthoDB" id="9812702at2"/>
<dbReference type="NCBIfam" id="TIGR00166">
    <property type="entry name" value="S6"/>
    <property type="match status" value="1"/>
</dbReference>
<evidence type="ECO:0000313" key="9">
    <source>
        <dbReference type="EMBL" id="RDV84589.1"/>
    </source>
</evidence>
<reference evidence="9 10" key="1">
    <citation type="submission" date="2018-08" db="EMBL/GenBank/DDBJ databases">
        <title>Form III RuBisCO-mediated autotrophy in Thermodesulfobium bacteria.</title>
        <authorList>
            <person name="Toshchakov S.V."/>
            <person name="Kublanov I.V."/>
            <person name="Frolov E."/>
            <person name="Bonch-Osmolovskaya E.A."/>
            <person name="Tourova T.P."/>
            <person name="Chernych N.A."/>
            <person name="Lebedinsky A.V."/>
        </authorList>
    </citation>
    <scope>NUCLEOTIDE SEQUENCE [LARGE SCALE GENOMIC DNA]</scope>
    <source>
        <strain evidence="9 10">SR</strain>
    </source>
</reference>
<dbReference type="HAMAP" id="MF_00360">
    <property type="entry name" value="Ribosomal_bS6"/>
    <property type="match status" value="1"/>
</dbReference>
<keyword evidence="10" id="KW-1185">Reference proteome</keyword>
<evidence type="ECO:0000256" key="5">
    <source>
        <dbReference type="ARBA" id="ARBA00023274"/>
    </source>
</evidence>
<evidence type="ECO:0000256" key="7">
    <source>
        <dbReference type="ARBA" id="ARBA00035294"/>
    </source>
</evidence>
<dbReference type="PANTHER" id="PTHR21011:SF1">
    <property type="entry name" value="SMALL RIBOSOMAL SUBUNIT PROTEIN BS6M"/>
    <property type="match status" value="1"/>
</dbReference>
<dbReference type="Gene3D" id="3.30.70.60">
    <property type="match status" value="1"/>
</dbReference>
<accession>A0A3D8P830</accession>
<protein>
    <recommendedName>
        <fullName evidence="7 8">Small ribosomal subunit protein bS6</fullName>
    </recommendedName>
</protein>
<dbReference type="Proteomes" id="UP000256329">
    <property type="component" value="Unassembled WGS sequence"/>
</dbReference>
<comment type="similarity">
    <text evidence="1 8">Belongs to the bacterial ribosomal protein bS6 family.</text>
</comment>
<comment type="caution">
    <text evidence="9">The sequence shown here is derived from an EMBL/GenBank/DDBJ whole genome shotgun (WGS) entry which is preliminary data.</text>
</comment>
<keyword evidence="4 8" id="KW-0689">Ribosomal protein</keyword>
<dbReference type="InterPro" id="IPR035980">
    <property type="entry name" value="Ribosomal_bS6_sf"/>
</dbReference>
<dbReference type="GO" id="GO:0003735">
    <property type="term" value="F:structural constituent of ribosome"/>
    <property type="evidence" value="ECO:0007669"/>
    <property type="project" value="InterPro"/>
</dbReference>
<dbReference type="GO" id="GO:0070181">
    <property type="term" value="F:small ribosomal subunit rRNA binding"/>
    <property type="evidence" value="ECO:0007669"/>
    <property type="project" value="TreeGrafter"/>
</dbReference>
<dbReference type="PANTHER" id="PTHR21011">
    <property type="entry name" value="MITOCHONDRIAL 28S RIBOSOMAL PROTEIN S6"/>
    <property type="match status" value="1"/>
</dbReference>
<evidence type="ECO:0000313" key="10">
    <source>
        <dbReference type="Proteomes" id="UP000256329"/>
    </source>
</evidence>
<evidence type="ECO:0000256" key="3">
    <source>
        <dbReference type="ARBA" id="ARBA00022884"/>
    </source>
</evidence>
<name>A0A3D8P830_9THEO</name>
<dbReference type="RefSeq" id="WP_115791584.1">
    <property type="nucleotide sequence ID" value="NZ_QSLN01000001.1"/>
</dbReference>
<evidence type="ECO:0000256" key="8">
    <source>
        <dbReference type="HAMAP-Rule" id="MF_00360"/>
    </source>
</evidence>
<dbReference type="CDD" id="cd00473">
    <property type="entry name" value="bS6"/>
    <property type="match status" value="1"/>
</dbReference>
<dbReference type="AlphaFoldDB" id="A0A3D8P830"/>
<dbReference type="InterPro" id="IPR000529">
    <property type="entry name" value="Ribosomal_bS6"/>
</dbReference>
<dbReference type="InterPro" id="IPR020814">
    <property type="entry name" value="Ribosomal_S6_plastid/chlpt"/>
</dbReference>
<dbReference type="GO" id="GO:0005840">
    <property type="term" value="C:ribosome"/>
    <property type="evidence" value="ECO:0007669"/>
    <property type="project" value="UniProtKB-KW"/>
</dbReference>
<evidence type="ECO:0000256" key="4">
    <source>
        <dbReference type="ARBA" id="ARBA00022980"/>
    </source>
</evidence>
<evidence type="ECO:0000256" key="6">
    <source>
        <dbReference type="ARBA" id="ARBA00035104"/>
    </source>
</evidence>
<dbReference type="GO" id="GO:1990904">
    <property type="term" value="C:ribonucleoprotein complex"/>
    <property type="evidence" value="ECO:0007669"/>
    <property type="project" value="UniProtKB-KW"/>
</dbReference>
<dbReference type="InterPro" id="IPR014717">
    <property type="entry name" value="Transl_elong_EF1B/ribsomal_bS6"/>
</dbReference>
<keyword evidence="2 8" id="KW-0699">rRNA-binding</keyword>
<dbReference type="SUPFAM" id="SSF54995">
    <property type="entry name" value="Ribosomal protein S6"/>
    <property type="match status" value="1"/>
</dbReference>
<dbReference type="GO" id="GO:0006412">
    <property type="term" value="P:translation"/>
    <property type="evidence" value="ECO:0007669"/>
    <property type="project" value="UniProtKB-UniRule"/>
</dbReference>
<proteinExistence type="inferred from homology"/>
<evidence type="ECO:0000256" key="2">
    <source>
        <dbReference type="ARBA" id="ARBA00022730"/>
    </source>
</evidence>
<comment type="function">
    <text evidence="6 8">Binds together with bS18 to 16S ribosomal RNA.</text>
</comment>
<keyword evidence="5 8" id="KW-0687">Ribonucleoprotein</keyword>
<dbReference type="FunFam" id="3.30.70.60:FF:000002">
    <property type="entry name" value="30S ribosomal protein S6"/>
    <property type="match status" value="1"/>
</dbReference>
<keyword evidence="3 8" id="KW-0694">RNA-binding</keyword>
<dbReference type="Pfam" id="PF01250">
    <property type="entry name" value="Ribosomal_S6"/>
    <property type="match status" value="1"/>
</dbReference>
<dbReference type="EMBL" id="QSLN01000001">
    <property type="protein sequence ID" value="RDV84589.1"/>
    <property type="molecule type" value="Genomic_DNA"/>
</dbReference>
<sequence length="95" mass="11107">MRAYETMYIVRPQVEGEALEAVIEKFKKIVEDGGGTVVSIDRWGKRRLAYPIEKEREGQYVVMRFQAEPPVVQELDRVFKITGDVLRHIIVREDE</sequence>